<accession>A0A1T8VA43</accession>
<evidence type="ECO:0000313" key="3">
    <source>
        <dbReference type="Proteomes" id="UP000190074"/>
    </source>
</evidence>
<dbReference type="AlphaFoldDB" id="A0A1T8VA43"/>
<gene>
    <name evidence="2" type="ORF">SAMEA2259716_05774</name>
</gene>
<keyword evidence="1" id="KW-1133">Transmembrane helix</keyword>
<dbReference type="EMBL" id="FVGW01000023">
    <property type="protein sequence ID" value="SKN01925.1"/>
    <property type="molecule type" value="Genomic_DNA"/>
</dbReference>
<proteinExistence type="predicted"/>
<organism evidence="2 3">
    <name type="scientific">Mycobacteroides abscessus subsp. massiliense</name>
    <dbReference type="NCBI Taxonomy" id="1962118"/>
    <lineage>
        <taxon>Bacteria</taxon>
        <taxon>Bacillati</taxon>
        <taxon>Actinomycetota</taxon>
        <taxon>Actinomycetes</taxon>
        <taxon>Mycobacteriales</taxon>
        <taxon>Mycobacteriaceae</taxon>
        <taxon>Mycobacteroides</taxon>
        <taxon>Mycobacteroides abscessus</taxon>
    </lineage>
</organism>
<keyword evidence="1" id="KW-0812">Transmembrane</keyword>
<sequence>MHQHFWLAHAASVYASGGHERGIIDKIIDAIVRGFGWQIGKNIANVLTHVSGPVGVAIGAVVVVGLWWARRQLGRLVRRVTNILR</sequence>
<name>A0A1T8VA43_9MYCO</name>
<dbReference type="Proteomes" id="UP000190074">
    <property type="component" value="Unassembled WGS sequence"/>
</dbReference>
<evidence type="ECO:0000256" key="1">
    <source>
        <dbReference type="SAM" id="Phobius"/>
    </source>
</evidence>
<evidence type="ECO:0000313" key="2">
    <source>
        <dbReference type="EMBL" id="SKN01925.1"/>
    </source>
</evidence>
<dbReference type="RefSeq" id="WP_016894179.1">
    <property type="nucleotide sequence ID" value="NZ_FVGW01000023.1"/>
</dbReference>
<feature type="transmembrane region" description="Helical" evidence="1">
    <location>
        <begin position="50"/>
        <end position="69"/>
    </location>
</feature>
<evidence type="ECO:0008006" key="4">
    <source>
        <dbReference type="Google" id="ProtNLM"/>
    </source>
</evidence>
<keyword evidence="1" id="KW-0472">Membrane</keyword>
<protein>
    <recommendedName>
        <fullName evidence="4">Transmembrane protein</fullName>
    </recommendedName>
</protein>
<reference evidence="2 3" key="1">
    <citation type="submission" date="2016-11" db="EMBL/GenBank/DDBJ databases">
        <authorList>
            <consortium name="Pathogen Informatics"/>
        </authorList>
    </citation>
    <scope>NUCLEOTIDE SEQUENCE [LARGE SCALE GENOMIC DNA]</scope>
    <source>
        <strain evidence="2 3">911</strain>
    </source>
</reference>